<dbReference type="InterPro" id="IPR013783">
    <property type="entry name" value="Ig-like_fold"/>
</dbReference>
<evidence type="ECO:0000256" key="2">
    <source>
        <dbReference type="ARBA" id="ARBA00012652"/>
    </source>
</evidence>
<dbReference type="Gene3D" id="1.50.10.10">
    <property type="match status" value="1"/>
</dbReference>
<feature type="compositionally biased region" description="Low complexity" evidence="4">
    <location>
        <begin position="8"/>
        <end position="26"/>
    </location>
</feature>
<dbReference type="Pfam" id="PF17390">
    <property type="entry name" value="Bac_rhamnosid_C"/>
    <property type="match status" value="1"/>
</dbReference>
<dbReference type="Pfam" id="PF25788">
    <property type="entry name" value="Ig_Rha78A_N"/>
    <property type="match status" value="1"/>
</dbReference>
<dbReference type="InterPro" id="IPR012341">
    <property type="entry name" value="6hp_glycosidase-like_sf"/>
</dbReference>
<evidence type="ECO:0000313" key="11">
    <source>
        <dbReference type="Proteomes" id="UP000182977"/>
    </source>
</evidence>
<evidence type="ECO:0000313" key="10">
    <source>
        <dbReference type="EMBL" id="SDU43689.1"/>
    </source>
</evidence>
<dbReference type="InterPro" id="IPR035396">
    <property type="entry name" value="Bac_rhamnosid6H"/>
</dbReference>
<evidence type="ECO:0000256" key="4">
    <source>
        <dbReference type="SAM" id="MobiDB-lite"/>
    </source>
</evidence>
<name>A0A1H2IHS1_9ACTN</name>
<keyword evidence="5" id="KW-0732">Signal</keyword>
<accession>A0A1H2IHS1</accession>
<dbReference type="Pfam" id="PF08531">
    <property type="entry name" value="Bac_rhamnosid_N"/>
    <property type="match status" value="1"/>
</dbReference>
<reference evidence="11" key="1">
    <citation type="submission" date="2016-10" db="EMBL/GenBank/DDBJ databases">
        <authorList>
            <person name="Varghese N."/>
            <person name="Submissions S."/>
        </authorList>
    </citation>
    <scope>NUCLEOTIDE SEQUENCE [LARGE SCALE GENOMIC DNA]</scope>
    <source>
        <strain evidence="11">DSM 45079</strain>
    </source>
</reference>
<feature type="region of interest" description="Disordered" evidence="4">
    <location>
        <begin position="8"/>
        <end position="29"/>
    </location>
</feature>
<dbReference type="Pfam" id="PF05592">
    <property type="entry name" value="Bac_rhamnosid"/>
    <property type="match status" value="1"/>
</dbReference>
<dbReference type="EMBL" id="LT629791">
    <property type="protein sequence ID" value="SDU43689.1"/>
    <property type="molecule type" value="Genomic_DNA"/>
</dbReference>
<proteinExistence type="predicted"/>
<dbReference type="PANTHER" id="PTHR33307">
    <property type="entry name" value="ALPHA-RHAMNOSIDASE (EUROFUNG)"/>
    <property type="match status" value="1"/>
</dbReference>
<keyword evidence="11" id="KW-1185">Reference proteome</keyword>
<dbReference type="InterPro" id="IPR013737">
    <property type="entry name" value="Bac_rhamnosid_N"/>
</dbReference>
<evidence type="ECO:0000256" key="1">
    <source>
        <dbReference type="ARBA" id="ARBA00001445"/>
    </source>
</evidence>
<evidence type="ECO:0000259" key="7">
    <source>
        <dbReference type="Pfam" id="PF08531"/>
    </source>
</evidence>
<dbReference type="Pfam" id="PF17389">
    <property type="entry name" value="Bac_rhamnosid6H"/>
    <property type="match status" value="1"/>
</dbReference>
<dbReference type="GO" id="GO:0005975">
    <property type="term" value="P:carbohydrate metabolic process"/>
    <property type="evidence" value="ECO:0007669"/>
    <property type="project" value="InterPro"/>
</dbReference>
<feature type="chain" id="PRO_5009276650" description="alpha-L-rhamnosidase" evidence="5">
    <location>
        <begin position="17"/>
        <end position="1026"/>
    </location>
</feature>
<evidence type="ECO:0000259" key="6">
    <source>
        <dbReference type="Pfam" id="PF05592"/>
    </source>
</evidence>
<dbReference type="GO" id="GO:0030596">
    <property type="term" value="F:alpha-L-rhamnosidase activity"/>
    <property type="evidence" value="ECO:0007669"/>
    <property type="project" value="UniProtKB-EC"/>
</dbReference>
<dbReference type="InterPro" id="IPR008902">
    <property type="entry name" value="Rhamnosid_concanavalin"/>
</dbReference>
<dbReference type="Proteomes" id="UP000182977">
    <property type="component" value="Chromosome I"/>
</dbReference>
<feature type="domain" description="Bacterial alpha-L-rhamnosidase N-terminal" evidence="7">
    <location>
        <begin position="312"/>
        <end position="483"/>
    </location>
</feature>
<dbReference type="Gene3D" id="2.60.120.260">
    <property type="entry name" value="Galactose-binding domain-like"/>
    <property type="match status" value="2"/>
</dbReference>
<sequence length="1026" mass="108832">MAGSAALATVPGAAAAATPATSGAALRPVRPTVEHATNPLGIDAPAPRFGWRLEGAGSGRAQRAYRVVVASRRSRLGDPDVWDSGRVESAEQSARVYAGPRLAARTRYHWAVRVWDERGRPGPWSAPAWFETGLFGADDWSADWIGTGIELAKPTSTLGPGGFGWVPLEPGHTLGQTFTTASPLAAVAVLLRGDGADEPDGGTGGGCRLSLRHDGPGGAHVADTVVDAVTGEAQGRLDLPEEAPPGRYYVELSEPTGTLDWQVGGGPDDYGDGAAFADGLEDPAAPDHWLYGLPPDPPADPLLRTEFDLPGRVASARLYLSGLGLAEAWVNGDRAGDAELSAPPTDYDLRTRYTTHDVTALLRRGRNALGIALGRGFFATRAADSDGSNLARWVDEPRLLAQLEVVLTDGRRVTVPSGPDWQVTEGPTTYDGVLTGETYDARIAARLGDWTEPGYDGAGWRPAVVVDGPGGRLVAHALDAVRATGEVRPAEVRRLDDGTLLYDFGRVLAGWVRISGRFAAGATVRALYSEKAGPSGRIETPSPGGVGNPSIVGRFNVDEYIAAGRGVETWQPSFTYKGFRYVEVSSDAEVDVLAVAVHSDLDDTMTLELDDPELQWIADAFRQTAINGLHGYPDNAPMYTKLAWTSSTYRATAAMLYQFGMAGVFGGWLDDIAAAQLPDGAVPVIAPFNPPWGGAVLTPSSTGVYPYLVRRYWLTYGDPTVPARHFDGVARYLDWLVAAVGDGPADDQFGDWYPPLHGAPQNPVPPERGEIAGTVYAIQSLRDGLALAELLGDGDRAAAWRADAERLTGVLTDRFLDAAAGVYATSRTEAGYRQASNALPLAFGLVPAEHVPAVAANLAADVEARDRHLDTGALGTGALPFALGDHGRADLAHAVLNRTSYPSYGYLRSLGATTFWESWEAGSRGHNDATLSLVVPWLVERAAGLEPLAPGWARFRVRPGAVPTLPGARIALDTVRGRVELAWEHRHGGRLAVDLTVPVNAVAEVVLPDGSTREVSSGRHRLSARS</sequence>
<dbReference type="RefSeq" id="WP_197683586.1">
    <property type="nucleotide sequence ID" value="NZ_LBMC01000040.1"/>
</dbReference>
<keyword evidence="3" id="KW-0378">Hydrolase</keyword>
<feature type="domain" description="Alpha-L-rhamnosidase concanavalin-like" evidence="6">
    <location>
        <begin position="494"/>
        <end position="587"/>
    </location>
</feature>
<dbReference type="Gene3D" id="2.60.40.10">
    <property type="entry name" value="Immunoglobulins"/>
    <property type="match status" value="1"/>
</dbReference>
<dbReference type="Gene3D" id="2.60.420.10">
    <property type="entry name" value="Maltose phosphorylase, domain 3"/>
    <property type="match status" value="1"/>
</dbReference>
<evidence type="ECO:0000259" key="8">
    <source>
        <dbReference type="Pfam" id="PF17389"/>
    </source>
</evidence>
<feature type="signal peptide" evidence="5">
    <location>
        <begin position="1"/>
        <end position="16"/>
    </location>
</feature>
<dbReference type="SUPFAM" id="SSF48208">
    <property type="entry name" value="Six-hairpin glycosidases"/>
    <property type="match status" value="1"/>
</dbReference>
<dbReference type="EC" id="3.2.1.40" evidence="2"/>
<dbReference type="AlphaFoldDB" id="A0A1H2IHS1"/>
<dbReference type="InterPro" id="IPR016007">
    <property type="entry name" value="Alpha_rhamnosid"/>
</dbReference>
<evidence type="ECO:0000256" key="3">
    <source>
        <dbReference type="ARBA" id="ARBA00022801"/>
    </source>
</evidence>
<organism evidence="10 11">
    <name type="scientific">Jiangella alkaliphila</name>
    <dbReference type="NCBI Taxonomy" id="419479"/>
    <lineage>
        <taxon>Bacteria</taxon>
        <taxon>Bacillati</taxon>
        <taxon>Actinomycetota</taxon>
        <taxon>Actinomycetes</taxon>
        <taxon>Jiangellales</taxon>
        <taxon>Jiangellaceae</taxon>
        <taxon>Jiangella</taxon>
    </lineage>
</organism>
<evidence type="ECO:0000259" key="9">
    <source>
        <dbReference type="Pfam" id="PF17390"/>
    </source>
</evidence>
<dbReference type="PIRSF" id="PIRSF010631">
    <property type="entry name" value="A-rhamnsds"/>
    <property type="match status" value="1"/>
</dbReference>
<protein>
    <recommendedName>
        <fullName evidence="2">alpha-L-rhamnosidase</fullName>
        <ecNumber evidence="2">3.2.1.40</ecNumber>
    </recommendedName>
</protein>
<evidence type="ECO:0000256" key="5">
    <source>
        <dbReference type="SAM" id="SignalP"/>
    </source>
</evidence>
<dbReference type="PANTHER" id="PTHR33307:SF6">
    <property type="entry name" value="ALPHA-RHAMNOSIDASE (EUROFUNG)-RELATED"/>
    <property type="match status" value="1"/>
</dbReference>
<comment type="catalytic activity">
    <reaction evidence="1">
        <text>Hydrolysis of terminal non-reducing alpha-L-rhamnose residues in alpha-L-rhamnosides.</text>
        <dbReference type="EC" id="3.2.1.40"/>
    </reaction>
</comment>
<feature type="domain" description="Alpha-L-rhamnosidase C-terminal" evidence="9">
    <location>
        <begin position="944"/>
        <end position="1018"/>
    </location>
</feature>
<dbReference type="InterPro" id="IPR035398">
    <property type="entry name" value="Bac_rhamnosid_C"/>
</dbReference>
<feature type="domain" description="Alpha-L-rhamnosidase six-hairpin glycosidase" evidence="8">
    <location>
        <begin position="603"/>
        <end position="939"/>
    </location>
</feature>
<dbReference type="InterPro" id="IPR008928">
    <property type="entry name" value="6-hairpin_glycosidase_sf"/>
</dbReference>
<gene>
    <name evidence="10" type="ORF">SAMN04488563_1732</name>
</gene>
<dbReference type="STRING" id="419479.SAMN04488563_1732"/>